<feature type="transmembrane region" description="Helical" evidence="1">
    <location>
        <begin position="56"/>
        <end position="85"/>
    </location>
</feature>
<accession>A0A3S0UEZ4</accession>
<feature type="transmembrane region" description="Helical" evidence="1">
    <location>
        <begin position="339"/>
        <end position="358"/>
    </location>
</feature>
<protein>
    <submittedName>
        <fullName evidence="3">DUF418 domain-containing protein</fullName>
    </submittedName>
</protein>
<feature type="transmembrane region" description="Helical" evidence="1">
    <location>
        <begin position="245"/>
        <end position="265"/>
    </location>
</feature>
<keyword evidence="4" id="KW-1185">Reference proteome</keyword>
<evidence type="ECO:0000313" key="4">
    <source>
        <dbReference type="Proteomes" id="UP000267430"/>
    </source>
</evidence>
<gene>
    <name evidence="3" type="ORF">ELQ35_06490</name>
</gene>
<feature type="domain" description="DUF418" evidence="2">
    <location>
        <begin position="228"/>
        <end position="382"/>
    </location>
</feature>
<dbReference type="AlphaFoldDB" id="A0A3S0UEZ4"/>
<organism evidence="3 4">
    <name type="scientific">Peribacillus cavernae</name>
    <dbReference type="NCBI Taxonomy" id="1674310"/>
    <lineage>
        <taxon>Bacteria</taxon>
        <taxon>Bacillati</taxon>
        <taxon>Bacillota</taxon>
        <taxon>Bacilli</taxon>
        <taxon>Bacillales</taxon>
        <taxon>Bacillaceae</taxon>
        <taxon>Peribacillus</taxon>
    </lineage>
</organism>
<dbReference type="OrthoDB" id="9807744at2"/>
<feature type="transmembrane region" description="Helical" evidence="1">
    <location>
        <begin position="12"/>
        <end position="36"/>
    </location>
</feature>
<dbReference type="PANTHER" id="PTHR30590">
    <property type="entry name" value="INNER MEMBRANE PROTEIN"/>
    <property type="match status" value="1"/>
</dbReference>
<feature type="transmembrane region" description="Helical" evidence="1">
    <location>
        <begin position="122"/>
        <end position="137"/>
    </location>
</feature>
<keyword evidence="1" id="KW-1133">Transmembrane helix</keyword>
<reference evidence="3 4" key="1">
    <citation type="submission" date="2018-12" db="EMBL/GenBank/DDBJ databases">
        <title>Bacillus chawlae sp. nov., Bacillus glennii sp. nov., and Bacillus saganii sp. nov. Isolated from the Vehicle Assembly Building at Kennedy Space Center where the Viking Spacecraft were Assembled.</title>
        <authorList>
            <person name="Seuylemezian A."/>
            <person name="Vaishampayan P."/>
        </authorList>
    </citation>
    <scope>NUCLEOTIDE SEQUENCE [LARGE SCALE GENOMIC DNA]</scope>
    <source>
        <strain evidence="3 4">L5</strain>
    </source>
</reference>
<proteinExistence type="predicted"/>
<evidence type="ECO:0000259" key="2">
    <source>
        <dbReference type="Pfam" id="PF04235"/>
    </source>
</evidence>
<dbReference type="InterPro" id="IPR007349">
    <property type="entry name" value="DUF418"/>
</dbReference>
<evidence type="ECO:0000256" key="1">
    <source>
        <dbReference type="SAM" id="Phobius"/>
    </source>
</evidence>
<dbReference type="InterPro" id="IPR052529">
    <property type="entry name" value="Bact_Transport_Assoc"/>
</dbReference>
<dbReference type="Pfam" id="PF04235">
    <property type="entry name" value="DUF418"/>
    <property type="match status" value="1"/>
</dbReference>
<dbReference type="PANTHER" id="PTHR30590:SF2">
    <property type="entry name" value="INNER MEMBRANE PROTEIN"/>
    <property type="match status" value="1"/>
</dbReference>
<dbReference type="Proteomes" id="UP000267430">
    <property type="component" value="Unassembled WGS sequence"/>
</dbReference>
<keyword evidence="1" id="KW-0472">Membrane</keyword>
<keyword evidence="1" id="KW-0812">Transmembrane</keyword>
<feature type="transmembrane region" description="Helical" evidence="1">
    <location>
        <begin position="97"/>
        <end position="116"/>
    </location>
</feature>
<feature type="transmembrane region" description="Helical" evidence="1">
    <location>
        <begin position="211"/>
        <end position="233"/>
    </location>
</feature>
<dbReference type="RefSeq" id="WP_126864020.1">
    <property type="nucleotide sequence ID" value="NZ_JAUSTX010000001.1"/>
</dbReference>
<name>A0A3S0UEZ4_9BACI</name>
<evidence type="ECO:0000313" key="3">
    <source>
        <dbReference type="EMBL" id="RUQ29999.1"/>
    </source>
</evidence>
<sequence length="390" mass="44912">MNDVNQPLQEHVRIASIDILRGFSILGILLVNMPSFHTPLLYINPLTWWDQNPDHFMYILIDVLAQASFYPLFAFLFGFGAILLANRINDRGQSFPLIFSRRLLALLLFGCIHAYLIWHGDILINYALFGFVFILFYKMSGRLLLVLGTLLYFVPYLLLALLLGTAEDLMIPADMEAVRQSIAVYRNGTFTEIMHQRFLDWYAVNNLSNGILLFLSIFPLFLVGAGFAKLGFLERPDTYRTQLRFVMAVSLTMGLLFKLLPYYTVSNYLAGFLQDTFGGPLLSLFYITLIALLLQKKSVYSMLMPLSYVGRLSLSNYLFQSLLGTCLFYSYGFGFYGQISFAAGVLLVFVICIIQVLTSRIWLRFYRMGPVEYIWRLLTYWRCPSMKRNK</sequence>
<feature type="transmembrane region" description="Helical" evidence="1">
    <location>
        <begin position="144"/>
        <end position="166"/>
    </location>
</feature>
<feature type="transmembrane region" description="Helical" evidence="1">
    <location>
        <begin position="277"/>
        <end position="294"/>
    </location>
</feature>
<feature type="transmembrane region" description="Helical" evidence="1">
    <location>
        <begin position="314"/>
        <end position="333"/>
    </location>
</feature>
<dbReference type="EMBL" id="RYZZ01000007">
    <property type="protein sequence ID" value="RUQ29999.1"/>
    <property type="molecule type" value="Genomic_DNA"/>
</dbReference>
<comment type="caution">
    <text evidence="3">The sequence shown here is derived from an EMBL/GenBank/DDBJ whole genome shotgun (WGS) entry which is preliminary data.</text>
</comment>